<comment type="caution">
    <text evidence="1">The sequence shown here is derived from an EMBL/GenBank/DDBJ whole genome shotgun (WGS) entry which is preliminary data.</text>
</comment>
<evidence type="ECO:0000313" key="1">
    <source>
        <dbReference type="EMBL" id="CAJ0589665.1"/>
    </source>
</evidence>
<keyword evidence="2" id="KW-1185">Reference proteome</keyword>
<gene>
    <name evidence="1" type="ORF">CYNAS_LOCUS1648</name>
</gene>
<dbReference type="EMBL" id="CATQJL010000001">
    <property type="protein sequence ID" value="CAJ0589665.1"/>
    <property type="molecule type" value="Genomic_DNA"/>
</dbReference>
<sequence>MPVLSLAYHENLNPVESSFRHDFRHHHNSLTGAVKKSFAEYVQSHHVLVANRIYMLIAKLLIWLRLESGLHQKKDCLFFIDNGPKRNITARQLARRLSKHYGVAVHEVRISIIVDL</sequence>
<dbReference type="AlphaFoldDB" id="A0AA36DMT1"/>
<evidence type="ECO:0000313" key="2">
    <source>
        <dbReference type="Proteomes" id="UP001176961"/>
    </source>
</evidence>
<reference evidence="1" key="1">
    <citation type="submission" date="2023-07" db="EMBL/GenBank/DDBJ databases">
        <authorList>
            <consortium name="CYATHOMIX"/>
        </authorList>
    </citation>
    <scope>NUCLEOTIDE SEQUENCE</scope>
    <source>
        <strain evidence="1">N/A</strain>
    </source>
</reference>
<protein>
    <submittedName>
        <fullName evidence="1">Uncharacterized protein</fullName>
    </submittedName>
</protein>
<name>A0AA36DMT1_CYLNA</name>
<dbReference type="Proteomes" id="UP001176961">
    <property type="component" value="Unassembled WGS sequence"/>
</dbReference>
<proteinExistence type="predicted"/>
<accession>A0AA36DMT1</accession>
<organism evidence="1 2">
    <name type="scientific">Cylicocyclus nassatus</name>
    <name type="common">Nematode worm</name>
    <dbReference type="NCBI Taxonomy" id="53992"/>
    <lineage>
        <taxon>Eukaryota</taxon>
        <taxon>Metazoa</taxon>
        <taxon>Ecdysozoa</taxon>
        <taxon>Nematoda</taxon>
        <taxon>Chromadorea</taxon>
        <taxon>Rhabditida</taxon>
        <taxon>Rhabditina</taxon>
        <taxon>Rhabditomorpha</taxon>
        <taxon>Strongyloidea</taxon>
        <taxon>Strongylidae</taxon>
        <taxon>Cylicocyclus</taxon>
    </lineage>
</organism>